<organism evidence="6 7">
    <name type="scientific">Melioribacter roseus (strain DSM 23840 / JCM 17771 / VKM B-2668 / P3M-2)</name>
    <dbReference type="NCBI Taxonomy" id="1191523"/>
    <lineage>
        <taxon>Bacteria</taxon>
        <taxon>Pseudomonadati</taxon>
        <taxon>Ignavibacteriota</taxon>
        <taxon>Ignavibacteria</taxon>
        <taxon>Ignavibacteriales</taxon>
        <taxon>Melioribacteraceae</taxon>
        <taxon>Melioribacter</taxon>
    </lineage>
</organism>
<keyword evidence="1" id="KW-0677">Repeat</keyword>
<sequence length="1052" mass="123548">MMIVRIKIILLLILFTSNLFSQAQSEAVKRQAQNLMNEGRYAEAVDQLNKYISLNPQLAEGYHLRGLCYEQMTQFQYAVLDLRRALRLDPANLVISKDLNRVISYWHQQLYQKIEGHKRDIAVNPDYPFYYLEIGKSYRWLEEWQNAEYWYDEYLKRDDNASPDEIIRYTEILAKTGSISKGEKILKKYVERHPDDWRLWSRYGYFTLWLGKYDIAEDAFKRALEMKPFFKEAQDGLDLAQNKAYLRLNQPRSFERVYPIDRYYSIVNRYPENDSIRFLLAQNLVKANRYEEAYQQLTLLQNKYYDNEKFQALYNLVTNYRDSTNNSKIAYYTEILKNNPGDKEAVLKLAEAYSNLIEYDDAIEVLSEYLADKPEDSDLDVRYAYARYCAWNYEWERAIAQLDKLIELDPENTDYKLLRAQIAVWTVLDLDLAEKYLLEVIDKKPRELQAYLSLVSLYSWKKNFDEAKKYLDIAKQLAPNSQLVASVESTYELHLSAYEELKALEIRGEAQILYSEGKCEEARAKYEEYFEKKPEPTREEYAEYAGILACGGAEEKALEIYDRLLYEKYDPNDKFDFRIAVERIKIYHELGDTAAIKSEMEKLANVDAPDMQILLLKGDAFAAAGFFGKADSVYKTVLSKTDDPKTQREIDQKYVLMAGYMTKSGKLEEAEDLIEELENEIEDRDLLQQVRYQKMFLGDAYAARREWGDAEDIYEELEEEFTDSLNINLVKQRLSWIPPYGLEKGLISFRDFVRRLFPTNINITPYTTKYIDNFDLDYFNYGARVEGGFLGFLGFGAQWQRAGFKNNSYVKHLTGLKLIASIYPLKNLVLTGSKGELNISGEQRKNVWDAMVRYFIEDKFSAAFSFERNDARLILLSPLLVPYRMNTDIYRFNSSYNYKKTLYLSLFYNYLSVTDGNIGNDFQLRIGKRFFTFNSLIEEEKEKGSGVIGYEYYFADYGFNSPYYFTPQNYISHSLWADFILENSEKLALKTGGKVGYLPVLDFIVSELYADAVYKPFEYFYISGRISYANSYRYDTGYKALSAYLSLFWNIY</sequence>
<dbReference type="SUPFAM" id="SSF48452">
    <property type="entry name" value="TPR-like"/>
    <property type="match status" value="2"/>
</dbReference>
<dbReference type="Pfam" id="PF14559">
    <property type="entry name" value="TPR_19"/>
    <property type="match status" value="1"/>
</dbReference>
<name>I6ZTZ4_MELRP</name>
<feature type="coiled-coil region" evidence="4">
    <location>
        <begin position="660"/>
        <end position="690"/>
    </location>
</feature>
<dbReference type="AlphaFoldDB" id="I6ZTZ4"/>
<feature type="repeat" description="TPR" evidence="3">
    <location>
        <begin position="25"/>
        <end position="58"/>
    </location>
</feature>
<protein>
    <submittedName>
        <fullName evidence="6">Tetratricopeptide TPR_2</fullName>
    </submittedName>
</protein>
<feature type="signal peptide" evidence="5">
    <location>
        <begin position="1"/>
        <end position="23"/>
    </location>
</feature>
<dbReference type="InterPro" id="IPR011990">
    <property type="entry name" value="TPR-like_helical_dom_sf"/>
</dbReference>
<keyword evidence="5" id="KW-0732">Signal</keyword>
<accession>I6ZTZ4</accession>
<feature type="repeat" description="TPR" evidence="3">
    <location>
        <begin position="343"/>
        <end position="376"/>
    </location>
</feature>
<evidence type="ECO:0000256" key="1">
    <source>
        <dbReference type="ARBA" id="ARBA00022737"/>
    </source>
</evidence>
<feature type="repeat" description="TPR" evidence="3">
    <location>
        <begin position="59"/>
        <end position="92"/>
    </location>
</feature>
<dbReference type="PANTHER" id="PTHR45586">
    <property type="entry name" value="TPR REPEAT-CONTAINING PROTEIN PA4667"/>
    <property type="match status" value="1"/>
</dbReference>
<feature type="repeat" description="TPR" evidence="3">
    <location>
        <begin position="197"/>
        <end position="230"/>
    </location>
</feature>
<dbReference type="HOGENOM" id="CLU_290660_0_0_10"/>
<evidence type="ECO:0000256" key="2">
    <source>
        <dbReference type="ARBA" id="ARBA00022803"/>
    </source>
</evidence>
<keyword evidence="2 3" id="KW-0802">TPR repeat</keyword>
<evidence type="ECO:0000256" key="5">
    <source>
        <dbReference type="SAM" id="SignalP"/>
    </source>
</evidence>
<feature type="chain" id="PRO_5003707289" evidence="5">
    <location>
        <begin position="24"/>
        <end position="1052"/>
    </location>
</feature>
<dbReference type="InterPro" id="IPR019734">
    <property type="entry name" value="TPR_rpt"/>
</dbReference>
<proteinExistence type="predicted"/>
<keyword evidence="4" id="KW-0175">Coiled coil</keyword>
<dbReference type="STRING" id="1191523.MROS_2244"/>
<dbReference type="Gene3D" id="1.25.40.10">
    <property type="entry name" value="Tetratricopeptide repeat domain"/>
    <property type="match status" value="5"/>
</dbReference>
<dbReference type="eggNOG" id="COG0457">
    <property type="taxonomic scope" value="Bacteria"/>
</dbReference>
<dbReference type="PANTHER" id="PTHR45586:SF1">
    <property type="entry name" value="LIPOPOLYSACCHARIDE ASSEMBLY PROTEIN B"/>
    <property type="match status" value="1"/>
</dbReference>
<evidence type="ECO:0000313" key="7">
    <source>
        <dbReference type="Proteomes" id="UP000009011"/>
    </source>
</evidence>
<dbReference type="PROSITE" id="PS50005">
    <property type="entry name" value="TPR"/>
    <property type="match status" value="4"/>
</dbReference>
<dbReference type="SMART" id="SM00028">
    <property type="entry name" value="TPR"/>
    <property type="match status" value="7"/>
</dbReference>
<dbReference type="PATRIC" id="fig|1191523.3.peg.2370"/>
<evidence type="ECO:0000256" key="4">
    <source>
        <dbReference type="SAM" id="Coils"/>
    </source>
</evidence>
<gene>
    <name evidence="6" type="ordered locus">MROS_2244</name>
</gene>
<dbReference type="Proteomes" id="UP000009011">
    <property type="component" value="Chromosome"/>
</dbReference>
<dbReference type="InterPro" id="IPR051012">
    <property type="entry name" value="CellSynth/LPSAsmb/PSIAsmb"/>
</dbReference>
<dbReference type="KEGG" id="mro:MROS_2244"/>
<evidence type="ECO:0000256" key="3">
    <source>
        <dbReference type="PROSITE-ProRule" id="PRU00339"/>
    </source>
</evidence>
<dbReference type="Pfam" id="PF13181">
    <property type="entry name" value="TPR_8"/>
    <property type="match status" value="1"/>
</dbReference>
<dbReference type="EMBL" id="CP003557">
    <property type="protein sequence ID" value="AFN75474.1"/>
    <property type="molecule type" value="Genomic_DNA"/>
</dbReference>
<evidence type="ECO:0000313" key="6">
    <source>
        <dbReference type="EMBL" id="AFN75474.1"/>
    </source>
</evidence>
<keyword evidence="7" id="KW-1185">Reference proteome</keyword>
<reference evidence="6 7" key="1">
    <citation type="journal article" date="2013" name="PLoS ONE">
        <title>Genomic analysis of Melioribacter roseus, facultatively anaerobic organotrophic bacterium representing a novel deep lineage within Bacteriodetes/Chlorobi group.</title>
        <authorList>
            <person name="Kadnikov V.V."/>
            <person name="Mardanov A.V."/>
            <person name="Podosokorskaya O.A."/>
            <person name="Gavrilov S.N."/>
            <person name="Kublanov I.V."/>
            <person name="Beletsky A.V."/>
            <person name="Bonch-Osmolovskaya E.A."/>
            <person name="Ravin N.V."/>
        </authorList>
    </citation>
    <scope>NUCLEOTIDE SEQUENCE [LARGE SCALE GENOMIC DNA]</scope>
    <source>
        <strain evidence="7">JCM 17771 / P3M-2</strain>
    </source>
</reference>